<dbReference type="InterPro" id="IPR013155">
    <property type="entry name" value="M/V/L/I-tRNA-synth_anticd-bd"/>
</dbReference>
<keyword evidence="4 12" id="KW-0436">Ligase</keyword>
<evidence type="ECO:0000256" key="7">
    <source>
        <dbReference type="ARBA" id="ARBA00022917"/>
    </source>
</evidence>
<dbReference type="InterPro" id="IPR009080">
    <property type="entry name" value="tRNAsynth_Ia_anticodon-bd"/>
</dbReference>
<evidence type="ECO:0000256" key="5">
    <source>
        <dbReference type="ARBA" id="ARBA00022741"/>
    </source>
</evidence>
<evidence type="ECO:0000256" key="1">
    <source>
        <dbReference type="ARBA" id="ARBA00004496"/>
    </source>
</evidence>
<dbReference type="GO" id="GO:0005524">
    <property type="term" value="F:ATP binding"/>
    <property type="evidence" value="ECO:0007669"/>
    <property type="project" value="UniProtKB-UniRule"/>
</dbReference>
<comment type="subcellular location">
    <subcellularLocation>
        <location evidence="1 12">Cytoplasm</location>
    </subcellularLocation>
</comment>
<dbReference type="GO" id="GO:0002161">
    <property type="term" value="F:aminoacyl-tRNA deacylase activity"/>
    <property type="evidence" value="ECO:0007669"/>
    <property type="project" value="InterPro"/>
</dbReference>
<dbReference type="HAMAP" id="MF_02004">
    <property type="entry name" value="Val_tRNA_synth_type1"/>
    <property type="match status" value="1"/>
</dbReference>
<comment type="subunit">
    <text evidence="2 12">Monomer.</text>
</comment>
<dbReference type="FunFam" id="1.10.287.380:FF:000001">
    <property type="entry name" value="Valine--tRNA ligase"/>
    <property type="match status" value="1"/>
</dbReference>
<dbReference type="FunFam" id="3.40.50.620:FF:000073">
    <property type="entry name" value="Valine--tRNA ligase"/>
    <property type="match status" value="1"/>
</dbReference>
<feature type="short sequence motif" description="'HIGH' region" evidence="12">
    <location>
        <begin position="41"/>
        <end position="51"/>
    </location>
</feature>
<dbReference type="CDD" id="cd07962">
    <property type="entry name" value="Anticodon_Ia_Val"/>
    <property type="match status" value="1"/>
</dbReference>
<keyword evidence="5 12" id="KW-0547">Nucleotide-binding</keyword>
<dbReference type="RefSeq" id="WP_346052432.1">
    <property type="nucleotide sequence ID" value="NZ_JAYGII010000025.1"/>
</dbReference>
<comment type="domain">
    <text evidence="12">The C-terminal coiled-coil domain is crucial for aminoacylation activity.</text>
</comment>
<comment type="catalytic activity">
    <reaction evidence="10 12">
        <text>tRNA(Val) + L-valine + ATP = L-valyl-tRNA(Val) + AMP + diphosphate</text>
        <dbReference type="Rhea" id="RHEA:10704"/>
        <dbReference type="Rhea" id="RHEA-COMP:9672"/>
        <dbReference type="Rhea" id="RHEA-COMP:9708"/>
        <dbReference type="ChEBI" id="CHEBI:30616"/>
        <dbReference type="ChEBI" id="CHEBI:33019"/>
        <dbReference type="ChEBI" id="CHEBI:57762"/>
        <dbReference type="ChEBI" id="CHEBI:78442"/>
        <dbReference type="ChEBI" id="CHEBI:78537"/>
        <dbReference type="ChEBI" id="CHEBI:456215"/>
        <dbReference type="EC" id="6.1.1.9"/>
    </reaction>
</comment>
<organism evidence="16 17">
    <name type="scientific">Natronospira elongata</name>
    <dbReference type="NCBI Taxonomy" id="3110268"/>
    <lineage>
        <taxon>Bacteria</taxon>
        <taxon>Pseudomonadati</taxon>
        <taxon>Pseudomonadota</taxon>
        <taxon>Gammaproteobacteria</taxon>
        <taxon>Natronospirales</taxon>
        <taxon>Natronospiraceae</taxon>
        <taxon>Natronospira</taxon>
    </lineage>
</organism>
<dbReference type="PANTHER" id="PTHR11946:SF93">
    <property type="entry name" value="VALINE--TRNA LIGASE, CHLOROPLASTIC_MITOCHONDRIAL 2"/>
    <property type="match status" value="1"/>
</dbReference>
<keyword evidence="9 12" id="KW-0030">Aminoacyl-tRNA synthetase</keyword>
<dbReference type="Pfam" id="PF08264">
    <property type="entry name" value="Anticodon_1"/>
    <property type="match status" value="1"/>
</dbReference>
<dbReference type="InterPro" id="IPR019499">
    <property type="entry name" value="Val-tRNA_synth_tRNA-bd"/>
</dbReference>
<keyword evidence="8 12" id="KW-0175">Coiled coil</keyword>
<proteinExistence type="inferred from homology"/>
<dbReference type="InterPro" id="IPR002300">
    <property type="entry name" value="aa-tRNA-synth_Ia"/>
</dbReference>
<dbReference type="Pfam" id="PF10458">
    <property type="entry name" value="Val_tRNA-synt_C"/>
    <property type="match status" value="1"/>
</dbReference>
<dbReference type="GO" id="GO:0006438">
    <property type="term" value="P:valyl-tRNA aminoacylation"/>
    <property type="evidence" value="ECO:0007669"/>
    <property type="project" value="UniProtKB-UniRule"/>
</dbReference>
<dbReference type="SUPFAM" id="SSF46589">
    <property type="entry name" value="tRNA-binding arm"/>
    <property type="match status" value="1"/>
</dbReference>
<dbReference type="GO" id="GO:0005829">
    <property type="term" value="C:cytosol"/>
    <property type="evidence" value="ECO:0007669"/>
    <property type="project" value="TreeGrafter"/>
</dbReference>
<dbReference type="InterPro" id="IPR001412">
    <property type="entry name" value="aa-tRNA-synth_I_CS"/>
</dbReference>
<sequence>MEKTYDPRNIEQARYREWEEKGYFAPASLSGAPYCIMIPPPNVTGSLHMGHAFQDTIMDALIRFKRMQGKDTLWQPGSDHAGIATQMVVERQLNAEGKTRHDLGREAFVKRIWEWKEESGGTIQGQLRRMGASVDWSRERFTMDEGLSRAVREVFVRLFDEGLIYRGKRLVNWDPVLHTALSDLEVESEEENGHLWHFRYPLSDGSGHVSVATTRPETMLGDTAVAVHPEDERYQSLIGKTIRLPITGREIPIVADDYVDPEFGSGCVKITPAHDFNDYAIGERHGLTMINVMDADARIISADTAREPTPTDDDRVQAETETLKEIPAELQGLDRKAARQAVVDRLESEGLLEKIDDHKLMVPRGDRSNEIVEPWLTDQWFVRTEPLAGPAIKAVEDGRIRFVPSNWDRTYFEWMRNIQDWCISRQLWWGHRIPAWYDEAGNVYVGRDEDEVREKYQLDDSIKLAQDEDVLDTWFSSALWPFSTLGWPDETPELKHFYPTNVLVTGFDIIFFWVARMIMMGLKFMDEVPFHEVYVHGLIRDSEGQKMSKSKGNVLDPIDLVDGIELDALVEKRTAGLMQPKKQKRIEKATRKEFPDGIPAFGTDALRFTFAALATTGRDIRFDLGRIEGYRNFCNKLWNAARYVVMNTEGEDTGLEGEVELSLPDRWILSRLERTVNEVTTRLDEYRLDLAAKALYEFTWNEYCDWYLELSKPVLQSENSSDAARRGTRRTLVQVLETLLRPMHPVMPFISEEIWQRVAPLAGAEGETIMYAPWPTPAGHADSAIESEMDWLQGFILGVRRIRGEMDISPNKPLDVLLANSSERDRTRLENHHHLLSNLARLETVTVLEADSNPPESATALLGEMEILVPMAGLIDKEAELARLEKELAKIRKGLEQAERKLANEKFVSNAPAEVVDKERGKAEEMRAALERLDAKREKIAAL</sequence>
<dbReference type="PRINTS" id="PR00986">
    <property type="entry name" value="TRNASYNTHVAL"/>
</dbReference>
<evidence type="ECO:0000259" key="14">
    <source>
        <dbReference type="Pfam" id="PF08264"/>
    </source>
</evidence>
<dbReference type="PANTHER" id="PTHR11946">
    <property type="entry name" value="VALYL-TRNA SYNTHETASES"/>
    <property type="match status" value="1"/>
</dbReference>
<protein>
    <recommendedName>
        <fullName evidence="12">Valine--tRNA ligase</fullName>
        <ecNumber evidence="12">6.1.1.9</ecNumber>
    </recommendedName>
    <alternativeName>
        <fullName evidence="12">Valyl-tRNA synthetase</fullName>
        <shortName evidence="12">ValRS</shortName>
    </alternativeName>
</protein>
<dbReference type="NCBIfam" id="TIGR00422">
    <property type="entry name" value="valS"/>
    <property type="match status" value="1"/>
</dbReference>
<dbReference type="SUPFAM" id="SSF47323">
    <property type="entry name" value="Anticodon-binding domain of a subclass of class I aminoacyl-tRNA synthetases"/>
    <property type="match status" value="1"/>
</dbReference>
<keyword evidence="7 12" id="KW-0648">Protein biosynthesis</keyword>
<dbReference type="Pfam" id="PF00133">
    <property type="entry name" value="tRNA-synt_1"/>
    <property type="match status" value="1"/>
</dbReference>
<evidence type="ECO:0000259" key="15">
    <source>
        <dbReference type="Pfam" id="PF10458"/>
    </source>
</evidence>
<feature type="coiled-coil region" evidence="12">
    <location>
        <begin position="874"/>
        <end position="943"/>
    </location>
</feature>
<feature type="binding site" evidence="12">
    <location>
        <position position="549"/>
    </location>
    <ligand>
        <name>ATP</name>
        <dbReference type="ChEBI" id="CHEBI:30616"/>
    </ligand>
</feature>
<keyword evidence="6 12" id="KW-0067">ATP-binding</keyword>
<dbReference type="AlphaFoldDB" id="A0AAP6JG83"/>
<evidence type="ECO:0000256" key="12">
    <source>
        <dbReference type="HAMAP-Rule" id="MF_02004"/>
    </source>
</evidence>
<dbReference type="SUPFAM" id="SSF50677">
    <property type="entry name" value="ValRS/IleRS/LeuRS editing domain"/>
    <property type="match status" value="1"/>
</dbReference>
<dbReference type="InterPro" id="IPR014729">
    <property type="entry name" value="Rossmann-like_a/b/a_fold"/>
</dbReference>
<dbReference type="Proteomes" id="UP001302316">
    <property type="component" value="Unassembled WGS sequence"/>
</dbReference>
<dbReference type="InterPro" id="IPR009008">
    <property type="entry name" value="Val/Leu/Ile-tRNA-synth_edit"/>
</dbReference>
<dbReference type="FunFam" id="1.10.730.10:FF:000009">
    <property type="entry name" value="Valine--tRNA ligase, mitochondrial"/>
    <property type="match status" value="1"/>
</dbReference>
<keyword evidence="17" id="KW-1185">Reference proteome</keyword>
<reference evidence="16 17" key="1">
    <citation type="submission" date="2023-12" db="EMBL/GenBank/DDBJ databases">
        <title>Whole-genome sequencing of halo(alkali)philic microorganisms from hypersaline lakes.</title>
        <authorList>
            <person name="Sorokin D.Y."/>
            <person name="Merkel A.Y."/>
            <person name="Messina E."/>
            <person name="Yakimov M."/>
        </authorList>
    </citation>
    <scope>NUCLEOTIDE SEQUENCE [LARGE SCALE GENOMIC DNA]</scope>
    <source>
        <strain evidence="16 17">AB-CW1</strain>
    </source>
</reference>
<evidence type="ECO:0000256" key="11">
    <source>
        <dbReference type="ARBA" id="ARBA00060830"/>
    </source>
</evidence>
<comment type="similarity">
    <text evidence="11 12">Belongs to the class-I aminoacyl-tRNA synthetase family. ValS type 1 subfamily.</text>
</comment>
<evidence type="ECO:0000313" key="17">
    <source>
        <dbReference type="Proteomes" id="UP001302316"/>
    </source>
</evidence>
<dbReference type="InterPro" id="IPR002303">
    <property type="entry name" value="Valyl-tRNA_ligase"/>
</dbReference>
<dbReference type="FunFam" id="3.40.50.620:FF:000032">
    <property type="entry name" value="Valine--tRNA ligase"/>
    <property type="match status" value="1"/>
</dbReference>
<feature type="domain" description="Aminoacyl-tRNA synthetase class Ia" evidence="13">
    <location>
        <begin position="14"/>
        <end position="623"/>
    </location>
</feature>
<dbReference type="Gene3D" id="3.40.50.620">
    <property type="entry name" value="HUPs"/>
    <property type="match status" value="2"/>
</dbReference>
<gene>
    <name evidence="12" type="primary">valS</name>
    <name evidence="16" type="ORF">VCB98_10625</name>
</gene>
<dbReference type="PROSITE" id="PS00178">
    <property type="entry name" value="AA_TRNA_LIGASE_I"/>
    <property type="match status" value="1"/>
</dbReference>
<name>A0AAP6JG83_9GAMM</name>
<evidence type="ECO:0000256" key="3">
    <source>
        <dbReference type="ARBA" id="ARBA00022490"/>
    </source>
</evidence>
<comment type="domain">
    <text evidence="12">ValRS has two distinct active sites: one for aminoacylation and one for editing. The misactivated threonine is translocated from the active site to the editing site.</text>
</comment>
<dbReference type="NCBIfam" id="NF004349">
    <property type="entry name" value="PRK05729.1"/>
    <property type="match status" value="1"/>
</dbReference>
<evidence type="ECO:0000256" key="10">
    <source>
        <dbReference type="ARBA" id="ARBA00047552"/>
    </source>
</evidence>
<dbReference type="GO" id="GO:0004832">
    <property type="term" value="F:valine-tRNA ligase activity"/>
    <property type="evidence" value="ECO:0007669"/>
    <property type="project" value="UniProtKB-UniRule"/>
</dbReference>
<feature type="domain" description="Methionyl/Valyl/Leucyl/Isoleucyl-tRNA synthetase anticodon-binding" evidence="14">
    <location>
        <begin position="665"/>
        <end position="817"/>
    </location>
</feature>
<evidence type="ECO:0000256" key="2">
    <source>
        <dbReference type="ARBA" id="ARBA00011245"/>
    </source>
</evidence>
<keyword evidence="3 12" id="KW-0963">Cytoplasm</keyword>
<feature type="short sequence motif" description="'KMSKS' region" evidence="12">
    <location>
        <begin position="546"/>
        <end position="550"/>
    </location>
</feature>
<dbReference type="InterPro" id="IPR037118">
    <property type="entry name" value="Val-tRNA_synth_C_sf"/>
</dbReference>
<dbReference type="SUPFAM" id="SSF52374">
    <property type="entry name" value="Nucleotidylyl transferase"/>
    <property type="match status" value="1"/>
</dbReference>
<comment type="function">
    <text evidence="12">Catalyzes the attachment of valine to tRNA(Val). As ValRS can inadvertently accommodate and process structurally similar amino acids such as threonine, to avoid such errors, it has a 'posttransfer' editing activity that hydrolyzes mischarged Thr-tRNA(Val) in a tRNA-dependent manner.</text>
</comment>
<evidence type="ECO:0000256" key="9">
    <source>
        <dbReference type="ARBA" id="ARBA00023146"/>
    </source>
</evidence>
<dbReference type="FunFam" id="3.90.740.10:FF:000008">
    <property type="entry name" value="Valine--tRNA ligase, mitochondrial"/>
    <property type="match status" value="1"/>
</dbReference>
<dbReference type="EC" id="6.1.1.9" evidence="12"/>
<evidence type="ECO:0000256" key="8">
    <source>
        <dbReference type="ARBA" id="ARBA00023054"/>
    </source>
</evidence>
<evidence type="ECO:0000313" key="16">
    <source>
        <dbReference type="EMBL" id="MEA5446273.1"/>
    </source>
</evidence>
<dbReference type="InterPro" id="IPR010978">
    <property type="entry name" value="tRNA-bd_arm"/>
</dbReference>
<dbReference type="CDD" id="cd00817">
    <property type="entry name" value="ValRS_core"/>
    <property type="match status" value="1"/>
</dbReference>
<evidence type="ECO:0000256" key="4">
    <source>
        <dbReference type="ARBA" id="ARBA00022598"/>
    </source>
</evidence>
<evidence type="ECO:0000259" key="13">
    <source>
        <dbReference type="Pfam" id="PF00133"/>
    </source>
</evidence>
<dbReference type="Gene3D" id="1.10.730.10">
    <property type="entry name" value="Isoleucyl-tRNA Synthetase, Domain 1"/>
    <property type="match status" value="1"/>
</dbReference>
<dbReference type="Gene3D" id="1.10.287.380">
    <property type="entry name" value="Valyl-tRNA synthetase, C-terminal domain"/>
    <property type="match status" value="1"/>
</dbReference>
<comment type="caution">
    <text evidence="16">The sequence shown here is derived from an EMBL/GenBank/DDBJ whole genome shotgun (WGS) entry which is preliminary data.</text>
</comment>
<feature type="domain" description="Valyl-tRNA synthetase tRNA-binding arm" evidence="15">
    <location>
        <begin position="878"/>
        <end position="940"/>
    </location>
</feature>
<accession>A0AAP6JG83</accession>
<dbReference type="InterPro" id="IPR033705">
    <property type="entry name" value="Anticodon_Ia_Val"/>
</dbReference>
<dbReference type="Gene3D" id="3.90.740.10">
    <property type="entry name" value="Valyl/Leucyl/Isoleucyl-tRNA synthetase, editing domain"/>
    <property type="match status" value="1"/>
</dbReference>
<dbReference type="EMBL" id="JAYGII010000025">
    <property type="protein sequence ID" value="MEA5446273.1"/>
    <property type="molecule type" value="Genomic_DNA"/>
</dbReference>
<evidence type="ECO:0000256" key="6">
    <source>
        <dbReference type="ARBA" id="ARBA00022840"/>
    </source>
</evidence>